<proteinExistence type="predicted"/>
<accession>A0ABR1SUX5</accession>
<name>A0ABR1SUX5_9PEZI</name>
<feature type="compositionally biased region" description="Basic and acidic residues" evidence="1">
    <location>
        <begin position="13"/>
        <end position="51"/>
    </location>
</feature>
<sequence length="201" mass="23770">MPCGSLNGQYARVAERDPSWDHEADRDRDGQGKHDTYQDPKLDEPEWDVPKKERVTEQEFQRCLYCGRSSHSWHICKRLDRDAAHNIRESGFLMDEDPKIPEPEEMVEMQALFIRLCRMTRRNGRPPYEARQKCIYCKAHGHSWVYCERLDTDATRAAHGGGFLKAKHPVIPTPEQIMRMRELAIKLCLLERRFYRTGRRR</sequence>
<comment type="caution">
    <text evidence="2">The sequence shown here is derived from an EMBL/GenBank/DDBJ whole genome shotgun (WGS) entry which is preliminary data.</text>
</comment>
<feature type="region of interest" description="Disordered" evidence="1">
    <location>
        <begin position="1"/>
        <end position="51"/>
    </location>
</feature>
<keyword evidence="3" id="KW-1185">Reference proteome</keyword>
<evidence type="ECO:0000256" key="1">
    <source>
        <dbReference type="SAM" id="MobiDB-lite"/>
    </source>
</evidence>
<dbReference type="Proteomes" id="UP001396898">
    <property type="component" value="Unassembled WGS sequence"/>
</dbReference>
<dbReference type="EMBL" id="JAQQWI010000002">
    <property type="protein sequence ID" value="KAK8037308.1"/>
    <property type="molecule type" value="Genomic_DNA"/>
</dbReference>
<evidence type="ECO:0000313" key="2">
    <source>
        <dbReference type="EMBL" id="KAK8037308.1"/>
    </source>
</evidence>
<reference evidence="2 3" key="1">
    <citation type="submission" date="2023-01" db="EMBL/GenBank/DDBJ databases">
        <title>Analysis of 21 Apiospora genomes using comparative genomics revels a genus with tremendous synthesis potential of carbohydrate active enzymes and secondary metabolites.</title>
        <authorList>
            <person name="Sorensen T."/>
        </authorList>
    </citation>
    <scope>NUCLEOTIDE SEQUENCE [LARGE SCALE GENOMIC DNA]</scope>
    <source>
        <strain evidence="2 3">CBS 20057</strain>
    </source>
</reference>
<evidence type="ECO:0000313" key="3">
    <source>
        <dbReference type="Proteomes" id="UP001396898"/>
    </source>
</evidence>
<gene>
    <name evidence="2" type="ORF">PG991_000654</name>
</gene>
<protein>
    <submittedName>
        <fullName evidence="2">Uncharacterized protein</fullName>
    </submittedName>
</protein>
<organism evidence="2 3">
    <name type="scientific">Apiospora marii</name>
    <dbReference type="NCBI Taxonomy" id="335849"/>
    <lineage>
        <taxon>Eukaryota</taxon>
        <taxon>Fungi</taxon>
        <taxon>Dikarya</taxon>
        <taxon>Ascomycota</taxon>
        <taxon>Pezizomycotina</taxon>
        <taxon>Sordariomycetes</taxon>
        <taxon>Xylariomycetidae</taxon>
        <taxon>Amphisphaeriales</taxon>
        <taxon>Apiosporaceae</taxon>
        <taxon>Apiospora</taxon>
    </lineage>
</organism>